<dbReference type="EMBL" id="FNEJ01000044">
    <property type="protein sequence ID" value="SDJ54545.1"/>
    <property type="molecule type" value="Genomic_DNA"/>
</dbReference>
<organism evidence="1 2">
    <name type="scientific">Salipiger marinus</name>
    <dbReference type="NCBI Taxonomy" id="555512"/>
    <lineage>
        <taxon>Bacteria</taxon>
        <taxon>Pseudomonadati</taxon>
        <taxon>Pseudomonadota</taxon>
        <taxon>Alphaproteobacteria</taxon>
        <taxon>Rhodobacterales</taxon>
        <taxon>Roseobacteraceae</taxon>
        <taxon>Salipiger</taxon>
    </lineage>
</organism>
<accession>A0A1G8UN15</accession>
<dbReference type="RefSeq" id="WP_089852346.1">
    <property type="nucleotide sequence ID" value="NZ_FNEJ01000044.1"/>
</dbReference>
<dbReference type="OrthoDB" id="7862860at2"/>
<dbReference type="Proteomes" id="UP000199093">
    <property type="component" value="Unassembled WGS sequence"/>
</dbReference>
<evidence type="ECO:0008006" key="3">
    <source>
        <dbReference type="Google" id="ProtNLM"/>
    </source>
</evidence>
<protein>
    <recommendedName>
        <fullName evidence="3">FlgN protein</fullName>
    </recommendedName>
</protein>
<name>A0A1G8UN15_9RHOB</name>
<dbReference type="STRING" id="555512.SAMN04487993_10444"/>
<proteinExistence type="predicted"/>
<reference evidence="1 2" key="1">
    <citation type="submission" date="2016-10" db="EMBL/GenBank/DDBJ databases">
        <authorList>
            <person name="de Groot N.N."/>
        </authorList>
    </citation>
    <scope>NUCLEOTIDE SEQUENCE [LARGE SCALE GENOMIC DNA]</scope>
    <source>
        <strain evidence="1 2">DSM 26424</strain>
    </source>
</reference>
<evidence type="ECO:0000313" key="2">
    <source>
        <dbReference type="Proteomes" id="UP000199093"/>
    </source>
</evidence>
<dbReference type="AlphaFoldDB" id="A0A1G8UN15"/>
<keyword evidence="2" id="KW-1185">Reference proteome</keyword>
<sequence>MSETSQLEDLLDRLESLVDRERQVLLEGRLDQIAQLVSEKSLLIEALRDTIPETAERIAPLQLKMRRNQELFDHALAGIRVVSDRLTHLREQGKVVQVYDALGRRETIGDAGETRLEHRV</sequence>
<evidence type="ECO:0000313" key="1">
    <source>
        <dbReference type="EMBL" id="SDJ54545.1"/>
    </source>
</evidence>
<gene>
    <name evidence="1" type="ORF">SAMN04487993_10444</name>
</gene>